<dbReference type="Proteomes" id="UP001287286">
    <property type="component" value="Unassembled WGS sequence"/>
</dbReference>
<proteinExistence type="predicted"/>
<sequence>MDTGGRATLCYRVAGTGYATGGVADVGGLRNEGKCHLQDRPCTEPTAAKPLEADSLLARGGRAPGPGVKNAHIHTRGRCAAMRPKGARRAAGSMHEYPGAQHGAAQHSQPRGPAELKTLKPHLRLRRDRTTRGDACDSPAARRYYYRHHHHHHHQVHARAFARNALLVRARAPYAMRFTTGTVTALACPKAGARASVMEPSSSPQNGNPQQRASGKPRDTTTAVRAPIGIPGAAGGPAEGTPGPGPHTYTACCSTSKSPNGVSLLSEKRKRRLRAARRRRDAGPLPDVCNRRAMTRSS</sequence>
<dbReference type="EMBL" id="LCWV01000024">
    <property type="protein sequence ID" value="PWI66548.1"/>
    <property type="molecule type" value="Genomic_DNA"/>
</dbReference>
<reference evidence="3" key="1">
    <citation type="submission" date="2015-05" db="EMBL/GenBank/DDBJ databases">
        <authorList>
            <person name="Wang D.B."/>
            <person name="Wang M."/>
        </authorList>
    </citation>
    <scope>NUCLEOTIDE SEQUENCE</scope>
    <source>
        <strain evidence="3">36-1</strain>
    </source>
</reference>
<accession>A0A2U3DWA9</accession>
<protein>
    <submittedName>
        <fullName evidence="3">Uncharacterized protein</fullName>
    </submittedName>
</protein>
<feature type="compositionally biased region" description="Polar residues" evidence="1">
    <location>
        <begin position="251"/>
        <end position="263"/>
    </location>
</feature>
<organism evidence="3 4">
    <name type="scientific">Purpureocillium lilacinum</name>
    <name type="common">Paecilomyces lilacinus</name>
    <dbReference type="NCBI Taxonomy" id="33203"/>
    <lineage>
        <taxon>Eukaryota</taxon>
        <taxon>Fungi</taxon>
        <taxon>Dikarya</taxon>
        <taxon>Ascomycota</taxon>
        <taxon>Pezizomycotina</taxon>
        <taxon>Sordariomycetes</taxon>
        <taxon>Hypocreomycetidae</taxon>
        <taxon>Hypocreales</taxon>
        <taxon>Ophiocordycipitaceae</taxon>
        <taxon>Purpureocillium</taxon>
    </lineage>
</organism>
<dbReference type="AlphaFoldDB" id="A0A2U3DWA9"/>
<dbReference type="Proteomes" id="UP000245956">
    <property type="component" value="Unassembled WGS sequence"/>
</dbReference>
<reference evidence="2" key="3">
    <citation type="submission" date="2023-11" db="EMBL/GenBank/DDBJ databases">
        <authorList>
            <person name="Beijen E."/>
            <person name="Ohm R.A."/>
        </authorList>
    </citation>
    <scope>NUCLEOTIDE SEQUENCE</scope>
    <source>
        <strain evidence="2">CBS 150709</strain>
    </source>
</reference>
<reference evidence="3 4" key="2">
    <citation type="journal article" date="2016" name="Front. Microbiol.">
        <title>Genome and transcriptome sequences reveal the specific parasitism of the nematophagous Purpureocillium lilacinum 36-1.</title>
        <authorList>
            <person name="Xie J."/>
            <person name="Li S."/>
            <person name="Mo C."/>
            <person name="Xiao X."/>
            <person name="Peng D."/>
            <person name="Wang G."/>
            <person name="Xiao Y."/>
        </authorList>
    </citation>
    <scope>NUCLEOTIDE SEQUENCE [LARGE SCALE GENOMIC DNA]</scope>
    <source>
        <strain evidence="3 4">36-1</strain>
    </source>
</reference>
<evidence type="ECO:0000313" key="5">
    <source>
        <dbReference type="Proteomes" id="UP001287286"/>
    </source>
</evidence>
<feature type="compositionally biased region" description="Basic residues" evidence="1">
    <location>
        <begin position="268"/>
        <end position="280"/>
    </location>
</feature>
<dbReference type="EMBL" id="JAWRVI010000120">
    <property type="protein sequence ID" value="KAK4075509.1"/>
    <property type="molecule type" value="Genomic_DNA"/>
</dbReference>
<feature type="region of interest" description="Disordered" evidence="1">
    <location>
        <begin position="195"/>
        <end position="298"/>
    </location>
</feature>
<gene>
    <name evidence="3" type="ORF">PCL_04961</name>
    <name evidence="2" type="ORF">Purlil1_12663</name>
</gene>
<keyword evidence="5" id="KW-1185">Reference proteome</keyword>
<feature type="compositionally biased region" description="Polar residues" evidence="1">
    <location>
        <begin position="199"/>
        <end position="213"/>
    </location>
</feature>
<evidence type="ECO:0000256" key="1">
    <source>
        <dbReference type="SAM" id="MobiDB-lite"/>
    </source>
</evidence>
<evidence type="ECO:0000313" key="4">
    <source>
        <dbReference type="Proteomes" id="UP000245956"/>
    </source>
</evidence>
<reference evidence="2 5" key="4">
    <citation type="journal article" date="2024" name="Microbiol. Resour. Announc.">
        <title>Genome annotations for the ascomycete fungi Trichoderma harzianum, Trichoderma aggressivum, and Purpureocillium lilacinum.</title>
        <authorList>
            <person name="Beijen E.P.W."/>
            <person name="Ohm R.A."/>
        </authorList>
    </citation>
    <scope>NUCLEOTIDE SEQUENCE [LARGE SCALE GENOMIC DNA]</scope>
    <source>
        <strain evidence="2 5">CBS 150709</strain>
    </source>
</reference>
<name>A0A2U3DWA9_PURLI</name>
<comment type="caution">
    <text evidence="3">The sequence shown here is derived from an EMBL/GenBank/DDBJ whole genome shotgun (WGS) entry which is preliminary data.</text>
</comment>
<feature type="region of interest" description="Disordered" evidence="1">
    <location>
        <begin position="86"/>
        <end position="114"/>
    </location>
</feature>
<evidence type="ECO:0000313" key="3">
    <source>
        <dbReference type="EMBL" id="PWI66548.1"/>
    </source>
</evidence>
<evidence type="ECO:0000313" key="2">
    <source>
        <dbReference type="EMBL" id="KAK4075509.1"/>
    </source>
</evidence>